<name>A0A6V8LJ33_9ACTN</name>
<organism evidence="1 2">
    <name type="scientific">Phytohabitans rumicis</name>
    <dbReference type="NCBI Taxonomy" id="1076125"/>
    <lineage>
        <taxon>Bacteria</taxon>
        <taxon>Bacillati</taxon>
        <taxon>Actinomycetota</taxon>
        <taxon>Actinomycetes</taxon>
        <taxon>Micromonosporales</taxon>
        <taxon>Micromonosporaceae</taxon>
    </lineage>
</organism>
<reference evidence="1 2" key="2">
    <citation type="submission" date="2020-03" db="EMBL/GenBank/DDBJ databases">
        <authorList>
            <person name="Ichikawa N."/>
            <person name="Kimura A."/>
            <person name="Kitahashi Y."/>
            <person name="Uohara A."/>
        </authorList>
    </citation>
    <scope>NUCLEOTIDE SEQUENCE [LARGE SCALE GENOMIC DNA]</scope>
    <source>
        <strain evidence="1 2">NBRC 108638</strain>
    </source>
</reference>
<dbReference type="Proteomes" id="UP000482960">
    <property type="component" value="Unassembled WGS sequence"/>
</dbReference>
<dbReference type="RefSeq" id="WP_173079465.1">
    <property type="nucleotide sequence ID" value="NZ_BLPG01000001.1"/>
</dbReference>
<evidence type="ECO:0000313" key="1">
    <source>
        <dbReference type="EMBL" id="GFJ92635.1"/>
    </source>
</evidence>
<keyword evidence="2" id="KW-1185">Reference proteome</keyword>
<reference evidence="1 2" key="1">
    <citation type="submission" date="2020-03" db="EMBL/GenBank/DDBJ databases">
        <title>Whole genome shotgun sequence of Phytohabitans rumicis NBRC 108638.</title>
        <authorList>
            <person name="Komaki H."/>
            <person name="Tamura T."/>
        </authorList>
    </citation>
    <scope>NUCLEOTIDE SEQUENCE [LARGE SCALE GENOMIC DNA]</scope>
    <source>
        <strain evidence="1 2">NBRC 108638</strain>
    </source>
</reference>
<evidence type="ECO:0000313" key="2">
    <source>
        <dbReference type="Proteomes" id="UP000482960"/>
    </source>
</evidence>
<proteinExistence type="predicted"/>
<sequence length="86" mass="9958">MNEGKNGVGGWNWTRNKRFINDALEEGREIRLISDPDKIRYGAKREGKVFVEGAGNVYGRELKYLEGKGYGWRPVDGYWLVIRVRP</sequence>
<protein>
    <submittedName>
        <fullName evidence="1">Uncharacterized protein</fullName>
    </submittedName>
</protein>
<gene>
    <name evidence="1" type="ORF">Prum_062770</name>
</gene>
<comment type="caution">
    <text evidence="1">The sequence shown here is derived from an EMBL/GenBank/DDBJ whole genome shotgun (WGS) entry which is preliminary data.</text>
</comment>
<dbReference type="EMBL" id="BLPG01000001">
    <property type="protein sequence ID" value="GFJ92635.1"/>
    <property type="molecule type" value="Genomic_DNA"/>
</dbReference>
<accession>A0A6V8LJ33</accession>
<dbReference type="AlphaFoldDB" id="A0A6V8LJ33"/>